<comment type="subunit">
    <text evidence="8">Homodimer.</text>
</comment>
<comment type="catalytic activity">
    <reaction evidence="7 8">
        <text>tRNA(Trp) + L-tryptophan + ATP = L-tryptophyl-tRNA(Trp) + AMP + diphosphate + H(+)</text>
        <dbReference type="Rhea" id="RHEA:24080"/>
        <dbReference type="Rhea" id="RHEA-COMP:9671"/>
        <dbReference type="Rhea" id="RHEA-COMP:9705"/>
        <dbReference type="ChEBI" id="CHEBI:15378"/>
        <dbReference type="ChEBI" id="CHEBI:30616"/>
        <dbReference type="ChEBI" id="CHEBI:33019"/>
        <dbReference type="ChEBI" id="CHEBI:57912"/>
        <dbReference type="ChEBI" id="CHEBI:78442"/>
        <dbReference type="ChEBI" id="CHEBI:78535"/>
        <dbReference type="ChEBI" id="CHEBI:456215"/>
        <dbReference type="EC" id="6.1.1.2"/>
    </reaction>
</comment>
<feature type="binding site" evidence="8">
    <location>
        <position position="263"/>
    </location>
    <ligand>
        <name>ATP</name>
        <dbReference type="ChEBI" id="CHEBI:30616"/>
    </ligand>
</feature>
<keyword evidence="11" id="KW-1185">Reference proteome</keyword>
<dbReference type="Pfam" id="PF00579">
    <property type="entry name" value="tRNA-synt_1b"/>
    <property type="match status" value="2"/>
</dbReference>
<evidence type="ECO:0000256" key="4">
    <source>
        <dbReference type="ARBA" id="ARBA00022840"/>
    </source>
</evidence>
<dbReference type="InterPro" id="IPR002306">
    <property type="entry name" value="Trp-tRNA-ligase"/>
</dbReference>
<dbReference type="GO" id="GO:0004830">
    <property type="term" value="F:tryptophan-tRNA ligase activity"/>
    <property type="evidence" value="ECO:0007669"/>
    <property type="project" value="UniProtKB-UniRule"/>
</dbReference>
<evidence type="ECO:0000256" key="7">
    <source>
        <dbReference type="ARBA" id="ARBA00049929"/>
    </source>
</evidence>
<dbReference type="STRING" id="160660.BJI67_09225"/>
<comment type="subcellular location">
    <subcellularLocation>
        <location evidence="8">Cytoplasm</location>
    </subcellularLocation>
</comment>
<name>A0A1A6C7A9_9GAMM</name>
<dbReference type="GO" id="GO:0006436">
    <property type="term" value="P:tryptophanyl-tRNA aminoacylation"/>
    <property type="evidence" value="ECO:0007669"/>
    <property type="project" value="UniProtKB-UniRule"/>
</dbReference>
<keyword evidence="4 8" id="KW-0067">ATP-binding</keyword>
<dbReference type="GO" id="GO:0005524">
    <property type="term" value="F:ATP binding"/>
    <property type="evidence" value="ECO:0007669"/>
    <property type="project" value="UniProtKB-UniRule"/>
</dbReference>
<dbReference type="AlphaFoldDB" id="A0A1A6C7A9"/>
<evidence type="ECO:0000256" key="3">
    <source>
        <dbReference type="ARBA" id="ARBA00022741"/>
    </source>
</evidence>
<gene>
    <name evidence="8" type="primary">trpS</name>
    <name evidence="10" type="ORF">Thpro_020169</name>
</gene>
<evidence type="ECO:0000256" key="9">
    <source>
        <dbReference type="RuleBase" id="RU363036"/>
    </source>
</evidence>
<dbReference type="NCBIfam" id="TIGR00233">
    <property type="entry name" value="trpS"/>
    <property type="match status" value="1"/>
</dbReference>
<comment type="caution">
    <text evidence="10">The sequence shown here is derived from an EMBL/GenBank/DDBJ whole genome shotgun (WGS) entry which is preliminary data.</text>
</comment>
<organism evidence="10 11">
    <name type="scientific">Acidihalobacter prosperus</name>
    <dbReference type="NCBI Taxonomy" id="160660"/>
    <lineage>
        <taxon>Bacteria</taxon>
        <taxon>Pseudomonadati</taxon>
        <taxon>Pseudomonadota</taxon>
        <taxon>Gammaproteobacteria</taxon>
        <taxon>Chromatiales</taxon>
        <taxon>Ectothiorhodospiraceae</taxon>
        <taxon>Acidihalobacter</taxon>
    </lineage>
</organism>
<dbReference type="InterPro" id="IPR014729">
    <property type="entry name" value="Rossmann-like_a/b/a_fold"/>
</dbReference>
<keyword evidence="6 8" id="KW-0030">Aminoacyl-tRNA synthetase</keyword>
<feature type="binding site" evidence="8">
    <location>
        <begin position="24"/>
        <end position="25"/>
    </location>
    <ligand>
        <name>ATP</name>
        <dbReference type="ChEBI" id="CHEBI:30616"/>
    </ligand>
</feature>
<dbReference type="Proteomes" id="UP000029273">
    <property type="component" value="Unassembled WGS sequence"/>
</dbReference>
<comment type="function">
    <text evidence="8">Catalyzes the attachment of tryptophan to tRNA(Trp).</text>
</comment>
<comment type="caution">
    <text evidence="8">Lacks conserved residue(s) required for the propagation of feature annotation.</text>
</comment>
<dbReference type="RefSeq" id="WP_082954339.1">
    <property type="nucleotide sequence ID" value="NZ_JQSG02000001.1"/>
</dbReference>
<keyword evidence="2 8" id="KW-0436">Ligase</keyword>
<evidence type="ECO:0000256" key="2">
    <source>
        <dbReference type="ARBA" id="ARBA00022598"/>
    </source>
</evidence>
<evidence type="ECO:0000256" key="5">
    <source>
        <dbReference type="ARBA" id="ARBA00022917"/>
    </source>
</evidence>
<dbReference type="Gene3D" id="3.40.50.620">
    <property type="entry name" value="HUPs"/>
    <property type="match status" value="1"/>
</dbReference>
<dbReference type="FunFam" id="1.10.240.10:FF:000005">
    <property type="entry name" value="Tryptophan--tRNA ligase"/>
    <property type="match status" value="1"/>
</dbReference>
<sequence>MSSVPVPNQRVLSGMRPTGRMHLGHYHGVVKNWVELQHTHECFFFVADWHALTTQYEDLSRLEEHTREMVIDWLAAGINPGSATMFVQSWVPEHAELHLLLSMITPLGWLERVPSFKDQQEQLKDRDLATYGFLGYPLLQSADILIYKAGLVPVGEDQVPHLEITREIARRFNHLYGREPDFAERAEQAIAKMGKKNARLYRDLRRRYQEQGEGEAIEVARALLDSQQNLSIGDRERLFGYLEGSGRIILPEPQPLLTQAAKLPGLDGRKMSKSYHNTIALRDTPAEVEKSIRTMPTDPARVRRTDPGDPEKCPVWQFHQIYSGQDVLDWVQSGCRSAGIGCLDCKQPIVDAVLAELRPIQERAREYEADPTLVQNVLNEGTETARDVAEETMSEVRRAMGLAYR</sequence>
<keyword evidence="3 8" id="KW-0547">Nucleotide-binding</keyword>
<feature type="binding site" evidence="8">
    <location>
        <begin position="270"/>
        <end position="274"/>
    </location>
    <ligand>
        <name>ATP</name>
        <dbReference type="ChEBI" id="CHEBI:30616"/>
    </ligand>
</feature>
<dbReference type="InterPro" id="IPR050203">
    <property type="entry name" value="Trp-tRNA_synthetase"/>
</dbReference>
<feature type="short sequence motif" description="'KMSKS' region" evidence="8">
    <location>
        <begin position="270"/>
        <end position="274"/>
    </location>
</feature>
<dbReference type="SUPFAM" id="SSF52374">
    <property type="entry name" value="Nucleotidylyl transferase"/>
    <property type="match status" value="1"/>
</dbReference>
<reference evidence="10 11" key="1">
    <citation type="journal article" date="2014" name="Genome Announc.">
        <title>Draft Genome Sequence of the Iron-Oxidizing, Acidophilic, and Halotolerant 'Thiobacillus prosperus' Type Strain DSM 5130.</title>
        <authorList>
            <person name="Ossandon F.J."/>
            <person name="Cardenas J.P."/>
            <person name="Corbett M."/>
            <person name="Quatrini R."/>
            <person name="Holmes D.S."/>
            <person name="Watkin E."/>
        </authorList>
    </citation>
    <scope>NUCLEOTIDE SEQUENCE [LARGE SCALE GENOMIC DNA]</scope>
    <source>
        <strain evidence="10 11">DSM 5130</strain>
    </source>
</reference>
<dbReference type="PANTHER" id="PTHR43766">
    <property type="entry name" value="TRYPTOPHAN--TRNA LIGASE, MITOCHONDRIAL"/>
    <property type="match status" value="1"/>
</dbReference>
<dbReference type="InterPro" id="IPR024109">
    <property type="entry name" value="Trp-tRNA-ligase_bac-type"/>
</dbReference>
<dbReference type="EMBL" id="JQSG02000001">
    <property type="protein sequence ID" value="OBS10453.1"/>
    <property type="molecule type" value="Genomic_DNA"/>
</dbReference>
<dbReference type="CDD" id="cd00806">
    <property type="entry name" value="TrpRS_core"/>
    <property type="match status" value="1"/>
</dbReference>
<evidence type="ECO:0000256" key="1">
    <source>
        <dbReference type="ARBA" id="ARBA00005594"/>
    </source>
</evidence>
<comment type="similarity">
    <text evidence="1 8 9">Belongs to the class-I aminoacyl-tRNA synthetase family.</text>
</comment>
<dbReference type="OrthoDB" id="9801042at2"/>
<protein>
    <recommendedName>
        <fullName evidence="8">Tryptophan--tRNA ligase</fullName>
        <ecNumber evidence="8">6.1.1.2</ecNumber>
    </recommendedName>
    <alternativeName>
        <fullName evidence="8">Tryptophanyl-tRNA synthetase</fullName>
        <shortName evidence="8">TrpRS</shortName>
    </alternativeName>
</protein>
<dbReference type="PROSITE" id="PS00178">
    <property type="entry name" value="AA_TRNA_LIGASE_I"/>
    <property type="match status" value="1"/>
</dbReference>
<keyword evidence="5 8" id="KW-0648">Protein biosynthesis</keyword>
<dbReference type="GO" id="GO:0005829">
    <property type="term" value="C:cytosol"/>
    <property type="evidence" value="ECO:0007669"/>
    <property type="project" value="TreeGrafter"/>
</dbReference>
<dbReference type="InterPro" id="IPR001412">
    <property type="entry name" value="aa-tRNA-synth_I_CS"/>
</dbReference>
<dbReference type="NCBIfam" id="NF008922">
    <property type="entry name" value="PRK12283.1"/>
    <property type="match status" value="1"/>
</dbReference>
<proteinExistence type="inferred from homology"/>
<dbReference type="HAMAP" id="MF_00140_B">
    <property type="entry name" value="Trp_tRNA_synth_B"/>
    <property type="match status" value="1"/>
</dbReference>
<dbReference type="InterPro" id="IPR002305">
    <property type="entry name" value="aa-tRNA-synth_Ic"/>
</dbReference>
<evidence type="ECO:0000256" key="8">
    <source>
        <dbReference type="HAMAP-Rule" id="MF_00140"/>
    </source>
</evidence>
<evidence type="ECO:0000313" key="11">
    <source>
        <dbReference type="Proteomes" id="UP000029273"/>
    </source>
</evidence>
<feature type="binding site" evidence="8">
    <location>
        <position position="143"/>
    </location>
    <ligand>
        <name>L-tryptophan</name>
        <dbReference type="ChEBI" id="CHEBI:57912"/>
    </ligand>
</feature>
<dbReference type="PRINTS" id="PR01039">
    <property type="entry name" value="TRNASYNTHTRP"/>
</dbReference>
<keyword evidence="8" id="KW-0963">Cytoplasm</keyword>
<accession>A0A1A6C7A9</accession>
<feature type="binding site" evidence="8">
    <location>
        <begin position="155"/>
        <end position="157"/>
    </location>
    <ligand>
        <name>ATP</name>
        <dbReference type="ChEBI" id="CHEBI:30616"/>
    </ligand>
</feature>
<feature type="binding site" evidence="8">
    <location>
        <begin position="16"/>
        <end position="18"/>
    </location>
    <ligand>
        <name>ATP</name>
        <dbReference type="ChEBI" id="CHEBI:30616"/>
    </ligand>
</feature>
<dbReference type="EC" id="6.1.1.2" evidence="8"/>
<evidence type="ECO:0000313" key="10">
    <source>
        <dbReference type="EMBL" id="OBS10453.1"/>
    </source>
</evidence>
<dbReference type="Gene3D" id="1.10.240.10">
    <property type="entry name" value="Tyrosyl-Transfer RNA Synthetase"/>
    <property type="match status" value="1"/>
</dbReference>
<dbReference type="PANTHER" id="PTHR43766:SF1">
    <property type="entry name" value="TRYPTOPHAN--TRNA LIGASE, MITOCHONDRIAL"/>
    <property type="match status" value="1"/>
</dbReference>
<evidence type="ECO:0000256" key="6">
    <source>
        <dbReference type="ARBA" id="ARBA00023146"/>
    </source>
</evidence>